<organism evidence="1">
    <name type="scientific">Kuenenia stuttgartiensis</name>
    <dbReference type="NCBI Taxonomy" id="174633"/>
    <lineage>
        <taxon>Bacteria</taxon>
        <taxon>Pseudomonadati</taxon>
        <taxon>Planctomycetota</taxon>
        <taxon>Candidatus Brocadiia</taxon>
        <taxon>Candidatus Brocadiales</taxon>
        <taxon>Candidatus Brocadiaceae</taxon>
        <taxon>Candidatus Kuenenia</taxon>
    </lineage>
</organism>
<gene>
    <name evidence="1" type="ORF">kustd1352</name>
</gene>
<evidence type="ECO:0000313" key="1">
    <source>
        <dbReference type="EMBL" id="CAJ72097.1"/>
    </source>
</evidence>
<accession>Q1PYD3</accession>
<protein>
    <submittedName>
        <fullName evidence="1">Uncharacterized protein</fullName>
    </submittedName>
</protein>
<dbReference type="EMBL" id="CT573072">
    <property type="protein sequence ID" value="CAJ72097.1"/>
    <property type="molecule type" value="Genomic_DNA"/>
</dbReference>
<sequence length="85" mass="9730">MSEKMHGYFFCPNCGSQTPRKALACQECGSDENTGWSEDTMYDGLDLPETEPSVLRPSRSLFKKRYFLSIVAIIVILAFLWIYLI</sequence>
<name>Q1PYD3_KUEST</name>
<dbReference type="AlphaFoldDB" id="Q1PYD3"/>
<dbReference type="RefSeq" id="WP_099324493.1">
    <property type="nucleotide sequence ID" value="NZ_CP049055.1"/>
</dbReference>
<reference evidence="1" key="1">
    <citation type="journal article" date="2006" name="Nature">
        <title>Deciphering the evolution and metabolism of an anammox bacterium from a community genome.</title>
        <authorList>
            <person name="Strous M."/>
            <person name="Pelletier E."/>
            <person name="Mangenot S."/>
            <person name="Rattei T."/>
            <person name="Lehner A."/>
            <person name="Taylor M.W."/>
            <person name="Horn M."/>
            <person name="Daims H."/>
            <person name="Bartol-Mavel D."/>
            <person name="Wincker P."/>
            <person name="Barbe V."/>
            <person name="Fonknechten N."/>
            <person name="Vallenet D."/>
            <person name="Segurens B."/>
            <person name="Schenowitz-Truong C."/>
            <person name="Medigue C."/>
            <person name="Collingro A."/>
            <person name="Snel B."/>
            <person name="Dutilh B.E."/>
            <person name="OpDenCamp H.J.M."/>
            <person name="vanDerDrift C."/>
            <person name="Cirpus I."/>
            <person name="vanDePas-Schoonen K.T."/>
            <person name="Harhangi H.R."/>
            <person name="vanNiftrik L."/>
            <person name="Schmid M."/>
            <person name="Keltjens J."/>
            <person name="vanDeVossenberg J."/>
            <person name="Kartal B."/>
            <person name="Meier H."/>
            <person name="Frishman D."/>
            <person name="Huynen M.A."/>
            <person name="Mewes H."/>
            <person name="Weissenbach J."/>
            <person name="Jetten M.S.M."/>
            <person name="Wagner M."/>
            <person name="LePaslier D."/>
        </authorList>
    </citation>
    <scope>NUCLEOTIDE SEQUENCE</scope>
</reference>
<proteinExistence type="predicted"/>
<reference evidence="1" key="2">
    <citation type="submission" date="2006-01" db="EMBL/GenBank/DDBJ databases">
        <authorList>
            <person name="Genoscope"/>
        </authorList>
    </citation>
    <scope>NUCLEOTIDE SEQUENCE</scope>
</reference>
<dbReference type="OrthoDB" id="290101at2"/>